<evidence type="ECO:0000313" key="4">
    <source>
        <dbReference type="EMBL" id="ACO33792.1"/>
    </source>
</evidence>
<dbReference type="InterPro" id="IPR016167">
    <property type="entry name" value="FAD-bd_PCMH_sub1"/>
</dbReference>
<dbReference type="RefSeq" id="WP_015897039.1">
    <property type="nucleotide sequence ID" value="NC_012483.1"/>
</dbReference>
<dbReference type="GO" id="GO:0003885">
    <property type="term" value="F:D-arabinono-1,4-lactone oxidase activity"/>
    <property type="evidence" value="ECO:0007669"/>
    <property type="project" value="InterPro"/>
</dbReference>
<gene>
    <name evidence="4" type="primary">sox</name>
    <name evidence="4" type="ordered locus">ACP_1928</name>
</gene>
<dbReference type="GO" id="GO:0080049">
    <property type="term" value="F:L-gulono-1,4-lactone dehydrogenase activity"/>
    <property type="evidence" value="ECO:0007669"/>
    <property type="project" value="TreeGrafter"/>
</dbReference>
<dbReference type="Pfam" id="PF04030">
    <property type="entry name" value="ALO"/>
    <property type="match status" value="1"/>
</dbReference>
<dbReference type="Gene3D" id="3.30.465.10">
    <property type="match status" value="1"/>
</dbReference>
<dbReference type="Gene3D" id="1.10.45.10">
    <property type="entry name" value="Vanillyl-alcohol Oxidase, Chain A, domain 4"/>
    <property type="match status" value="1"/>
</dbReference>
<name>C1F8B7_ACIC5</name>
<dbReference type="eggNOG" id="COG0277">
    <property type="taxonomic scope" value="Bacteria"/>
</dbReference>
<dbReference type="PROSITE" id="PS51387">
    <property type="entry name" value="FAD_PCMH"/>
    <property type="match status" value="1"/>
</dbReference>
<dbReference type="InterPro" id="IPR006094">
    <property type="entry name" value="Oxid_FAD_bind_N"/>
</dbReference>
<evidence type="ECO:0000313" key="5">
    <source>
        <dbReference type="Proteomes" id="UP000002207"/>
    </source>
</evidence>
<dbReference type="PANTHER" id="PTHR43762">
    <property type="entry name" value="L-GULONOLACTONE OXIDASE"/>
    <property type="match status" value="1"/>
</dbReference>
<evidence type="ECO:0000256" key="1">
    <source>
        <dbReference type="ARBA" id="ARBA00022827"/>
    </source>
</evidence>
<dbReference type="HOGENOM" id="CLU_003896_4_2_0"/>
<reference evidence="4 5" key="1">
    <citation type="journal article" date="2009" name="Appl. Environ. Microbiol.">
        <title>Three genomes from the phylum Acidobacteria provide insight into the lifestyles of these microorganisms in soils.</title>
        <authorList>
            <person name="Ward N.L."/>
            <person name="Challacombe J.F."/>
            <person name="Janssen P.H."/>
            <person name="Henrissat B."/>
            <person name="Coutinho P.M."/>
            <person name="Wu M."/>
            <person name="Xie G."/>
            <person name="Haft D.H."/>
            <person name="Sait M."/>
            <person name="Badger J."/>
            <person name="Barabote R.D."/>
            <person name="Bradley B."/>
            <person name="Brettin T.S."/>
            <person name="Brinkac L.M."/>
            <person name="Bruce D."/>
            <person name="Creasy T."/>
            <person name="Daugherty S.C."/>
            <person name="Davidsen T.M."/>
            <person name="DeBoy R.T."/>
            <person name="Detter J.C."/>
            <person name="Dodson R.J."/>
            <person name="Durkin A.S."/>
            <person name="Ganapathy A."/>
            <person name="Gwinn-Giglio M."/>
            <person name="Han C.S."/>
            <person name="Khouri H."/>
            <person name="Kiss H."/>
            <person name="Kothari S.P."/>
            <person name="Madupu R."/>
            <person name="Nelson K.E."/>
            <person name="Nelson W.C."/>
            <person name="Paulsen I."/>
            <person name="Penn K."/>
            <person name="Ren Q."/>
            <person name="Rosovitz M.J."/>
            <person name="Selengut J.D."/>
            <person name="Shrivastava S."/>
            <person name="Sullivan S.A."/>
            <person name="Tapia R."/>
            <person name="Thompson L.S."/>
            <person name="Watkins K.L."/>
            <person name="Yang Q."/>
            <person name="Yu C."/>
            <person name="Zafar N."/>
            <person name="Zhou L."/>
            <person name="Kuske C.R."/>
        </authorList>
    </citation>
    <scope>NUCLEOTIDE SEQUENCE [LARGE SCALE GENOMIC DNA]</scope>
    <source>
        <strain evidence="5">ATCC 51196 / DSM 11244 / BCRC 80197 / JCM 7670 / NBRC 15755 / NCIMB 13165 / 161</strain>
    </source>
</reference>
<dbReference type="InterPro" id="IPR036318">
    <property type="entry name" value="FAD-bd_PCMH-like_sf"/>
</dbReference>
<protein>
    <submittedName>
        <fullName evidence="4">Sorbitol oxidase</fullName>
    </submittedName>
</protein>
<organism evidence="4 5">
    <name type="scientific">Acidobacterium capsulatum (strain ATCC 51196 / DSM 11244 / BCRC 80197 / JCM 7670 / NBRC 15755 / NCIMB 13165 / 161)</name>
    <dbReference type="NCBI Taxonomy" id="240015"/>
    <lineage>
        <taxon>Bacteria</taxon>
        <taxon>Pseudomonadati</taxon>
        <taxon>Acidobacteriota</taxon>
        <taxon>Terriglobia</taxon>
        <taxon>Terriglobales</taxon>
        <taxon>Acidobacteriaceae</taxon>
        <taxon>Acidobacterium</taxon>
    </lineage>
</organism>
<dbReference type="InParanoid" id="C1F8B7"/>
<dbReference type="PANTHER" id="PTHR43762:SF1">
    <property type="entry name" value="D-ARABINONO-1,4-LACTONE OXIDASE"/>
    <property type="match status" value="1"/>
</dbReference>
<dbReference type="InterPro" id="IPR010031">
    <property type="entry name" value="FAD_lactone_oxidase-like"/>
</dbReference>
<dbReference type="PIRSF" id="PIRSF000136">
    <property type="entry name" value="LGO_GLO"/>
    <property type="match status" value="1"/>
</dbReference>
<dbReference type="OrthoDB" id="9800184at2"/>
<dbReference type="STRING" id="240015.ACP_1928"/>
<keyword evidence="2" id="KW-0560">Oxidoreductase</keyword>
<dbReference type="Gene3D" id="3.30.70.2530">
    <property type="match status" value="1"/>
</dbReference>
<dbReference type="AlphaFoldDB" id="C1F8B7"/>
<sequence length="422" mass="46251">MTNATSRTNWAGNYRYKAAELATPRSMAELQECVAQAGHCKALGTRHSFQDIADTTGTQISLEHLQGITLDRAASQVTVEAGVRYGELAAWLEAQGYALHNLASLPHISVAGACATATHGSGLHNGNLATAVAAVDIVTGDGTIRRFARNENREAFQGAIVSLGALGVAARLTLDVQPSFQIAQTVYAGLPFAVLKDHLLDIYGAAYSVSLFTDWREARATQAWVKRRVEAGAQTAHNAEFFGARAMAHDVHPISGHEAVHCTPQQDAPGPWHERLPHFRLQFTPSSGAELQTEYFVALEDAYAALSAVEKLKEQIAPLLLVSELRVIAADDWWMSMNYQRASFALHFTWKPEWEQVQRVLPAIEAALEPFGVRAHWGKLFTLPPAKLAARYARIDDFRTLMRECDPKGKFQNAFLAPLASR</sequence>
<accession>C1F8B7</accession>
<dbReference type="Proteomes" id="UP000002207">
    <property type="component" value="Chromosome"/>
</dbReference>
<dbReference type="InterPro" id="IPR016171">
    <property type="entry name" value="Vanillyl_alc_oxidase_C-sub2"/>
</dbReference>
<keyword evidence="5" id="KW-1185">Reference proteome</keyword>
<feature type="domain" description="FAD-binding PCMH-type" evidence="3">
    <location>
        <begin position="14"/>
        <end position="179"/>
    </location>
</feature>
<dbReference type="InterPro" id="IPR016169">
    <property type="entry name" value="FAD-bd_PCMH_sub2"/>
</dbReference>
<dbReference type="Gene3D" id="3.30.70.2520">
    <property type="match status" value="1"/>
</dbReference>
<dbReference type="InterPro" id="IPR016166">
    <property type="entry name" value="FAD-bd_PCMH"/>
</dbReference>
<dbReference type="KEGG" id="aca:ACP_1928"/>
<evidence type="ECO:0000256" key="2">
    <source>
        <dbReference type="ARBA" id="ARBA00023002"/>
    </source>
</evidence>
<dbReference type="EMBL" id="CP001472">
    <property type="protein sequence ID" value="ACO33792.1"/>
    <property type="molecule type" value="Genomic_DNA"/>
</dbReference>
<dbReference type="GO" id="GO:0016020">
    <property type="term" value="C:membrane"/>
    <property type="evidence" value="ECO:0007669"/>
    <property type="project" value="InterPro"/>
</dbReference>
<evidence type="ECO:0000259" key="3">
    <source>
        <dbReference type="PROSITE" id="PS51387"/>
    </source>
</evidence>
<dbReference type="InterPro" id="IPR007173">
    <property type="entry name" value="ALO_C"/>
</dbReference>
<keyword evidence="1" id="KW-0274">FAD</keyword>
<dbReference type="Pfam" id="PF01565">
    <property type="entry name" value="FAD_binding_4"/>
    <property type="match status" value="1"/>
</dbReference>
<keyword evidence="1" id="KW-0285">Flavoprotein</keyword>
<dbReference type="GO" id="GO:0071949">
    <property type="term" value="F:FAD binding"/>
    <property type="evidence" value="ECO:0007669"/>
    <property type="project" value="InterPro"/>
</dbReference>
<dbReference type="Gene3D" id="3.30.43.10">
    <property type="entry name" value="Uridine Diphospho-n-acetylenolpyruvylglucosamine Reductase, domain 2"/>
    <property type="match status" value="1"/>
</dbReference>
<proteinExistence type="predicted"/>
<dbReference type="SUPFAM" id="SSF56176">
    <property type="entry name" value="FAD-binding/transporter-associated domain-like"/>
    <property type="match status" value="1"/>
</dbReference>